<organism evidence="1 2">
    <name type="scientific">Rubroshorea leprosula</name>
    <dbReference type="NCBI Taxonomy" id="152421"/>
    <lineage>
        <taxon>Eukaryota</taxon>
        <taxon>Viridiplantae</taxon>
        <taxon>Streptophyta</taxon>
        <taxon>Embryophyta</taxon>
        <taxon>Tracheophyta</taxon>
        <taxon>Spermatophyta</taxon>
        <taxon>Magnoliopsida</taxon>
        <taxon>eudicotyledons</taxon>
        <taxon>Gunneridae</taxon>
        <taxon>Pentapetalae</taxon>
        <taxon>rosids</taxon>
        <taxon>malvids</taxon>
        <taxon>Malvales</taxon>
        <taxon>Dipterocarpaceae</taxon>
        <taxon>Rubroshorea</taxon>
    </lineage>
</organism>
<proteinExistence type="predicted"/>
<accession>A0AAV5MDG1</accession>
<dbReference type="Proteomes" id="UP001054252">
    <property type="component" value="Unassembled WGS sequence"/>
</dbReference>
<reference evidence="1 2" key="1">
    <citation type="journal article" date="2021" name="Commun. Biol.">
        <title>The genome of Shorea leprosula (Dipterocarpaceae) highlights the ecological relevance of drought in aseasonal tropical rainforests.</title>
        <authorList>
            <person name="Ng K.K.S."/>
            <person name="Kobayashi M.J."/>
            <person name="Fawcett J.A."/>
            <person name="Hatakeyama M."/>
            <person name="Paape T."/>
            <person name="Ng C.H."/>
            <person name="Ang C.C."/>
            <person name="Tnah L.H."/>
            <person name="Lee C.T."/>
            <person name="Nishiyama T."/>
            <person name="Sese J."/>
            <person name="O'Brien M.J."/>
            <person name="Copetti D."/>
            <person name="Mohd Noor M.I."/>
            <person name="Ong R.C."/>
            <person name="Putra M."/>
            <person name="Sireger I.Z."/>
            <person name="Indrioko S."/>
            <person name="Kosugi Y."/>
            <person name="Izuno A."/>
            <person name="Isagi Y."/>
            <person name="Lee S.L."/>
            <person name="Shimizu K.K."/>
        </authorList>
    </citation>
    <scope>NUCLEOTIDE SEQUENCE [LARGE SCALE GENOMIC DNA]</scope>
    <source>
        <strain evidence="1">214</strain>
    </source>
</reference>
<evidence type="ECO:0000313" key="1">
    <source>
        <dbReference type="EMBL" id="GKV46893.1"/>
    </source>
</evidence>
<dbReference type="EMBL" id="BPVZ01000218">
    <property type="protein sequence ID" value="GKV46893.1"/>
    <property type="molecule type" value="Genomic_DNA"/>
</dbReference>
<gene>
    <name evidence="1" type="ORF">SLEP1_g53853</name>
</gene>
<comment type="caution">
    <text evidence="1">The sequence shown here is derived from an EMBL/GenBank/DDBJ whole genome shotgun (WGS) entry which is preliminary data.</text>
</comment>
<dbReference type="AlphaFoldDB" id="A0AAV5MDG1"/>
<name>A0AAV5MDG1_9ROSI</name>
<evidence type="ECO:0000313" key="2">
    <source>
        <dbReference type="Proteomes" id="UP001054252"/>
    </source>
</evidence>
<protein>
    <submittedName>
        <fullName evidence="1">Uncharacterized protein</fullName>
    </submittedName>
</protein>
<sequence length="38" mass="4198">MVSLDYCPFAVEVPAGSSIGYNVALLWSRILLELAERN</sequence>
<keyword evidence="2" id="KW-1185">Reference proteome</keyword>